<feature type="transmembrane region" description="Helical" evidence="18">
    <location>
        <begin position="12"/>
        <end position="32"/>
    </location>
</feature>
<evidence type="ECO:0000256" key="11">
    <source>
        <dbReference type="ARBA" id="ARBA00023136"/>
    </source>
</evidence>
<dbReference type="CDD" id="cd13433">
    <property type="entry name" value="Na_channel_gate"/>
    <property type="match status" value="2"/>
</dbReference>
<dbReference type="FunFam" id="1.10.287.70:FF:000156">
    <property type="entry name" value="Voltage-gated sodium channel Nav2.1"/>
    <property type="match status" value="1"/>
</dbReference>
<evidence type="ECO:0000313" key="21">
    <source>
        <dbReference type="EMBL" id="KAE9019936.1"/>
    </source>
</evidence>
<keyword evidence="11 18" id="KW-0472">Membrane</keyword>
<dbReference type="GO" id="GO:0046872">
    <property type="term" value="F:metal ion binding"/>
    <property type="evidence" value="ECO:0007669"/>
    <property type="project" value="UniProtKB-KW"/>
</dbReference>
<keyword evidence="2" id="KW-0813">Transport</keyword>
<feature type="transmembrane region" description="Helical" evidence="18">
    <location>
        <begin position="64"/>
        <end position="85"/>
    </location>
</feature>
<feature type="transmembrane region" description="Helical" evidence="18">
    <location>
        <begin position="434"/>
        <end position="460"/>
    </location>
</feature>
<keyword evidence="3 16" id="KW-0109">Calcium transport</keyword>
<evidence type="ECO:0000256" key="2">
    <source>
        <dbReference type="ARBA" id="ARBA00022448"/>
    </source>
</evidence>
<feature type="region of interest" description="Disordered" evidence="17">
    <location>
        <begin position="1496"/>
        <end position="1516"/>
    </location>
</feature>
<evidence type="ECO:0000256" key="7">
    <source>
        <dbReference type="ARBA" id="ARBA00022837"/>
    </source>
</evidence>
<feature type="domain" description="Ion transport" evidence="19">
    <location>
        <begin position="1659"/>
        <end position="1965"/>
    </location>
</feature>
<evidence type="ECO:0000313" key="22">
    <source>
        <dbReference type="Proteomes" id="UP000460718"/>
    </source>
</evidence>
<dbReference type="Gene3D" id="1.10.238.10">
    <property type="entry name" value="EF-hand"/>
    <property type="match status" value="2"/>
</dbReference>
<dbReference type="InterPro" id="IPR005821">
    <property type="entry name" value="Ion_trans_dom"/>
</dbReference>
<evidence type="ECO:0000256" key="10">
    <source>
        <dbReference type="ARBA" id="ARBA00023065"/>
    </source>
</evidence>
<keyword evidence="8 16" id="KW-0851">Voltage-gated channel</keyword>
<feature type="transmembrane region" description="Helical" evidence="18">
    <location>
        <begin position="1660"/>
        <end position="1678"/>
    </location>
</feature>
<feature type="domain" description="Ion transport" evidence="19">
    <location>
        <begin position="323"/>
        <end position="579"/>
    </location>
</feature>
<dbReference type="SUPFAM" id="SSF81324">
    <property type="entry name" value="Voltage-gated potassium channels"/>
    <property type="match status" value="5"/>
</dbReference>
<name>A0A6A3LKQ4_9STRA</name>
<organism evidence="21 22">
    <name type="scientific">Phytophthora fragariae</name>
    <dbReference type="NCBI Taxonomy" id="53985"/>
    <lineage>
        <taxon>Eukaryota</taxon>
        <taxon>Sar</taxon>
        <taxon>Stramenopiles</taxon>
        <taxon>Oomycota</taxon>
        <taxon>Peronosporomycetes</taxon>
        <taxon>Peronosporales</taxon>
        <taxon>Peronosporaceae</taxon>
        <taxon>Phytophthora</taxon>
    </lineage>
</organism>
<dbReference type="InterPro" id="IPR027359">
    <property type="entry name" value="Volt_channel_dom_sf"/>
</dbReference>
<comment type="subcellular location">
    <subcellularLocation>
        <location evidence="1 16">Membrane</location>
        <topology evidence="1 16">Multi-pass membrane protein</topology>
    </subcellularLocation>
</comment>
<dbReference type="Gene3D" id="1.20.120.350">
    <property type="entry name" value="Voltage-gated potassium channels. Chain C"/>
    <property type="match status" value="5"/>
</dbReference>
<protein>
    <submittedName>
        <fullName evidence="21">Uncharacterized protein</fullName>
    </submittedName>
</protein>
<keyword evidence="12 15" id="KW-0325">Glycoprotein</keyword>
<keyword evidence="14" id="KW-0479">Metal-binding</keyword>
<feature type="domain" description="Voltage-dependent L-type calcium channel IQ-associated" evidence="20">
    <location>
        <begin position="2286"/>
        <end position="2322"/>
    </location>
</feature>
<dbReference type="Proteomes" id="UP000460718">
    <property type="component" value="Unassembled WGS sequence"/>
</dbReference>
<keyword evidence="6" id="KW-0677">Repeat</keyword>
<reference evidence="21 22" key="1">
    <citation type="submission" date="2018-09" db="EMBL/GenBank/DDBJ databases">
        <title>Genomic investigation of the strawberry pathogen Phytophthora fragariae indicates pathogenicity is determined by transcriptional variation in three key races.</title>
        <authorList>
            <person name="Adams T.M."/>
            <person name="Armitage A.D."/>
            <person name="Sobczyk M.K."/>
            <person name="Bates H.J."/>
            <person name="Dunwell J.M."/>
            <person name="Nellist C.F."/>
            <person name="Harrison R.J."/>
        </authorList>
    </citation>
    <scope>NUCLEOTIDE SEQUENCE [LARGE SCALE GENOMIC DNA]</scope>
    <source>
        <strain evidence="21 22">SCRP245</strain>
    </source>
</reference>
<feature type="glycosylation site" description="N-linked (GlcNAc...) asparagine" evidence="15">
    <location>
        <position position="1046"/>
    </location>
</feature>
<feature type="domain" description="Ion transport" evidence="19">
    <location>
        <begin position="2"/>
        <end position="123"/>
    </location>
</feature>
<dbReference type="PANTHER" id="PTHR45628:SF7">
    <property type="entry name" value="VOLTAGE-DEPENDENT CALCIUM CHANNEL TYPE A SUBUNIT ALPHA-1"/>
    <property type="match status" value="1"/>
</dbReference>
<proteinExistence type="inferred from homology"/>
<evidence type="ECO:0000256" key="5">
    <source>
        <dbReference type="ARBA" id="ARBA00022692"/>
    </source>
</evidence>
<evidence type="ECO:0000259" key="20">
    <source>
        <dbReference type="Pfam" id="PF16905"/>
    </source>
</evidence>
<gene>
    <name evidence="21" type="ORF">PF011_g5617</name>
</gene>
<comment type="caution">
    <text evidence="21">The sequence shown here is derived from an EMBL/GenBank/DDBJ whole genome shotgun (WGS) entry which is preliminary data.</text>
</comment>
<feature type="transmembrane region" description="Helical" evidence="18">
    <location>
        <begin position="2143"/>
        <end position="2163"/>
    </location>
</feature>
<evidence type="ECO:0000256" key="8">
    <source>
        <dbReference type="ARBA" id="ARBA00022882"/>
    </source>
</evidence>
<evidence type="ECO:0000256" key="9">
    <source>
        <dbReference type="ARBA" id="ARBA00022989"/>
    </source>
</evidence>
<evidence type="ECO:0000256" key="3">
    <source>
        <dbReference type="ARBA" id="ARBA00022568"/>
    </source>
</evidence>
<feature type="domain" description="Ion transport" evidence="19">
    <location>
        <begin position="840"/>
        <end position="1206"/>
    </location>
</feature>
<feature type="transmembrane region" description="Helical" evidence="18">
    <location>
        <begin position="1931"/>
        <end position="1956"/>
    </location>
</feature>
<keyword evidence="13" id="KW-0407">Ion channel</keyword>
<evidence type="ECO:0000256" key="1">
    <source>
        <dbReference type="ARBA" id="ARBA00004141"/>
    </source>
</evidence>
<dbReference type="InterPro" id="IPR031649">
    <property type="entry name" value="GPHH_dom"/>
</dbReference>
<feature type="domain" description="Voltage-dependent L-type calcium channel IQ-associated" evidence="20">
    <location>
        <begin position="592"/>
        <end position="646"/>
    </location>
</feature>
<dbReference type="InterPro" id="IPR050599">
    <property type="entry name" value="VDCC_alpha-1_subunit"/>
</dbReference>
<dbReference type="PANTHER" id="PTHR45628">
    <property type="entry name" value="VOLTAGE-DEPENDENT CALCIUM CHANNEL TYPE A SUBUNIT ALPHA-1"/>
    <property type="match status" value="1"/>
</dbReference>
<feature type="transmembrane region" description="Helical" evidence="18">
    <location>
        <begin position="1698"/>
        <end position="1718"/>
    </location>
</feature>
<feature type="transmembrane region" description="Helical" evidence="18">
    <location>
        <begin position="2240"/>
        <end position="2264"/>
    </location>
</feature>
<feature type="transmembrane region" description="Helical" evidence="18">
    <location>
        <begin position="1246"/>
        <end position="1267"/>
    </location>
</feature>
<evidence type="ECO:0000256" key="15">
    <source>
        <dbReference type="PIRSR" id="PIRSR602077-3"/>
    </source>
</evidence>
<sequence length="2466" mass="279378">MIGRAFASIGNFGVLLFLFIYIFALMGMQFFGNTMRFDDQGYPTPHTVDAFWNGSVPRSNFDTLPWAIATVFQVITGDNWSAVLYDAIRGNGMIASLYFIILQVMLGDFVLMNLFLAIAAVHFLKGTFRACSGDVFDSLSSDQKAFLVSPAPWDALSEIQRSWFSSSVCEGFPTEELTSQYVCECWGAAWKPVLSKNFDNVGSAMLTFFILSTSENWSEIMKAACDATSPSMQPIVNHNDVWIVFFIAFMVVGSFFVMNVFVGVIIDNFNTMKAKLGGDFLLTPEQKKWMEANKSATRIGPIRMLKAPIQVFRRLCFQIVRTRYFETFVMGCILTNTLLMATQHFGESPQQLSITYVVSELSTEIFFIEAVMKILAYGRAYFEDNWNRFDFLIVIGTVFGTIAQTLASSSLWTLTTYSSGSNFPPCRVFQQHRAILSTLYISLPGLSNITSILFLILFVYSTMGVHLFAKVALTSDIDSHANFQSFGVGFLFLLRAATGESWDHCMYDLASSTSGCVSDPPYDPDMCGFNNSEDCKPLNGCGNPVAYIFFCSFTIIVSYVMLNLTVAVVLEGFASSQQEDDDAILVPELLDEFQYKWAELDPVATGFIRVDKMLQFINSVAPPLGWFGIPLPMPQCFRYMYSLRIPLYDGELVHFRDVIMAMTREMIKATNNWSQGDVPNDNSAGHPTRGSSHRKFIGFYAHEYLAARYLQRRVTMWLVRRRQLEKKKTGDFIRKMKKLSKKPQRDKKLGDTLVLPMVKRRNLKLKYKAQVDRNSGQSVTSKMNAPRRETVVAAELHRAKRDDSKDQDLRKCVGADYAVFTLLSRENWLRRRCIRVVSHVYFDRFITFCIVLNSVVLATTDFSVVDSKLKPVSRGKKFQNGELVDAYSFANHVSETLEFILTGIFTSECVLKIVALGVKGKGSYWSESWNVIDFTMLFTSFVAEIPGMPNVSEFRSFCVLRPLRSLKMFPGMRRLTSALLNAIPALYSVVGLQLFAFLMFGILGVEFFSGRMSRVCRLTEFPVRLPPGDNLRWPVTEDYLNQVLVNASAFRCLEAPLLDYSDQTFGFTKETSPWRTPQNCFWPVYSTDGRLCAEPLEPGGYQCPSGSTCGSNYDTFGNPRFRDELVMKDALHTSTLNWGYTTYDNIGRAFLTIFQSVTEEGWTLIMYMTMDASYPAVGACFAVALIVFASYFVMNLTIAVINEEFQIDKPVTKRSIWTRWGSQRRLLPSNSDVQPSLLRRLVSHWLFSRVTMFMVFANTAVFAIDHYPMSQSMNMKLEVAHIGFLGIFTLEMTLKLAGLGWRDYVRDQINLFDAVIVFSDIVEVLVRPPSLTIPASGADTITLLRSFRLLRLFRLARHWPSFRNLLEMIAQAVTSIGNFSVLLFLFIYIFALLGMQFFGNTMRFDELGYSTPHTIHEFWNGTVPRSNFDTLPWAIATVFQVITGDNWSLVLYDSMRGNGMFASIYFIVLQVMLGDFVLMNLFLAMLLDNFSTRSESRGNELETNSSSSLAKRRSSKISPIEANKQRIIRRMAVRRTGSTDLQWLTSREDNSARTELASLASQRQLTEHLSRFDSSRAAAMRSLPREDTGISVTRSLTTTASNRHNNLELQKDGSEEKQDFEHLSTQSVKQPMPRGNSLFIFNSKSRVRQWAFKLSSNSKFETLVFTLIVISSIVLAVENPLRDPNSVLSKFILRLDEVFAALFLLEMSLKIVSLGFVMHEGAYLRDSWNAVDGFVTITSIVLLFAHIPETSDALQSLGSLRDLRALRPLRMISRRPGLKLIVSALVKAIPSVLNVVFLSMILFLLFSITAVHFLKGTFQACSGDVFNSLLPEQIEFLVSPTPWNELSSLQQKWFENNVCKGFLVDEITSQYICECWGADWKPTQAKNFNNVASAMLTFFVLSTSENWSEIMTAACDATGPGMQPIINNNEIWIAFFILFMVVGSFFLMNVFVGVVIDNFNSMKAKLGGDFLLTPEQKKWMEAQKIAKRVGPIRILKVPAQPVRRICFSIVRNHYFEGFIMTCIVANALLMAAQHFGESTQQLKTTYVVSELSTVIFALEAAMKLMAYGRAYFDDNWNRFDFSVVVGTVICTIVQVLVANSIWTLTMLVRLMRVTRIFRLVESSSSIRAILSTLYIALPGLSNISSILFLILFVYGTMGVHLFAKVALSSDIDAHANFQTFGRSILFLLRVATGESWDHCMYDLASNVPGCVNDPPYDPNMCGFGNIEGCIPLNGCGNPVAYLFFCSFTVIVAYVMLNLTVAVVLESFATCQEEEEDSMLVPELLEEFQYKWAELDPMATGFIKVDKLLTFVHKVAPPLGWFGIPLQMPQFFRYTRSLHLPLYEGELVQFRDVVMAMTREMINTTNNWALTDESKLGDDVKKTGGASNRKPTEFYAHEYFAARYLQRRVQNWLVRKRQLEKKKTRDFIRKMKKQSKKPRKDKKHGETLVLPMVKRVPNALQEASRHF</sequence>
<evidence type="ECO:0000256" key="6">
    <source>
        <dbReference type="ARBA" id="ARBA00022737"/>
    </source>
</evidence>
<accession>A0A6A3LKQ4</accession>
<dbReference type="EMBL" id="QXFW01000224">
    <property type="protein sequence ID" value="KAE9019936.1"/>
    <property type="molecule type" value="Genomic_DNA"/>
</dbReference>
<feature type="transmembrane region" description="Helical" evidence="18">
    <location>
        <begin position="1780"/>
        <end position="1806"/>
    </location>
</feature>
<feature type="binding site" evidence="14">
    <location>
        <position position="1905"/>
    </location>
    <ligand>
        <name>Ca(2+)</name>
        <dbReference type="ChEBI" id="CHEBI:29108"/>
    </ligand>
</feature>
<dbReference type="PRINTS" id="PR00167">
    <property type="entry name" value="CACHANNEL"/>
</dbReference>
<feature type="transmembrane region" description="Helical" evidence="18">
    <location>
        <begin position="2014"/>
        <end position="2032"/>
    </location>
</feature>
<feature type="transmembrane region" description="Helical" evidence="18">
    <location>
        <begin position="389"/>
        <end position="414"/>
    </location>
</feature>
<evidence type="ECO:0000256" key="4">
    <source>
        <dbReference type="ARBA" id="ARBA00022673"/>
    </source>
</evidence>
<feature type="transmembrane region" description="Helical" evidence="18">
    <location>
        <begin position="365"/>
        <end position="382"/>
    </location>
</feature>
<dbReference type="Gene3D" id="1.10.287.70">
    <property type="match status" value="7"/>
</dbReference>
<feature type="transmembrane region" description="Helical" evidence="18">
    <location>
        <begin position="1368"/>
        <end position="1393"/>
    </location>
</feature>
<feature type="transmembrane region" description="Helical" evidence="18">
    <location>
        <begin position="546"/>
        <end position="570"/>
    </location>
</feature>
<dbReference type="Pfam" id="PF16905">
    <property type="entry name" value="GPHH"/>
    <property type="match status" value="2"/>
</dbReference>
<feature type="transmembrane region" description="Helical" evidence="18">
    <location>
        <begin position="1464"/>
        <end position="1487"/>
    </location>
</feature>
<dbReference type="FunFam" id="1.20.120.350:FF:000009">
    <property type="entry name" value="Voltage-dependent T-type calcium channel subunit alpha"/>
    <property type="match status" value="1"/>
</dbReference>
<dbReference type="InterPro" id="IPR002077">
    <property type="entry name" value="VDCCAlpha1"/>
</dbReference>
<feature type="transmembrane region" description="Helical" evidence="18">
    <location>
        <begin position="241"/>
        <end position="266"/>
    </location>
</feature>
<dbReference type="GO" id="GO:0005891">
    <property type="term" value="C:voltage-gated calcium channel complex"/>
    <property type="evidence" value="ECO:0007669"/>
    <property type="project" value="InterPro"/>
</dbReference>
<dbReference type="InterPro" id="IPR044564">
    <property type="entry name" value="Na_chnl_inactivation_gate"/>
</dbReference>
<keyword evidence="5 18" id="KW-0812">Transmembrane</keyword>
<feature type="domain" description="Ion transport" evidence="19">
    <location>
        <begin position="1245"/>
        <end position="1495"/>
    </location>
</feature>
<keyword evidence="9 18" id="KW-1133">Transmembrane helix</keyword>
<dbReference type="GO" id="GO:0098703">
    <property type="term" value="P:calcium ion import across plasma membrane"/>
    <property type="evidence" value="ECO:0007669"/>
    <property type="project" value="TreeGrafter"/>
</dbReference>
<evidence type="ECO:0000259" key="19">
    <source>
        <dbReference type="Pfam" id="PF00520"/>
    </source>
</evidence>
<dbReference type="GO" id="GO:0008331">
    <property type="term" value="F:high voltage-gated calcium channel activity"/>
    <property type="evidence" value="ECO:0007669"/>
    <property type="project" value="TreeGrafter"/>
</dbReference>
<evidence type="ECO:0000256" key="13">
    <source>
        <dbReference type="ARBA" id="ARBA00023303"/>
    </source>
</evidence>
<keyword evidence="4 16" id="KW-0107">Calcium channel</keyword>
<feature type="transmembrane region" description="Helical" evidence="18">
    <location>
        <begin position="324"/>
        <end position="345"/>
    </location>
</feature>
<feature type="transmembrane region" description="Helical" evidence="18">
    <location>
        <begin position="97"/>
        <end position="124"/>
    </location>
</feature>
<feature type="transmembrane region" description="Helical" evidence="18">
    <location>
        <begin position="1279"/>
        <end position="1301"/>
    </location>
</feature>
<keyword evidence="7 14" id="KW-0106">Calcium</keyword>
<dbReference type="Pfam" id="PF00520">
    <property type="entry name" value="Ion_trans"/>
    <property type="match status" value="7"/>
</dbReference>
<feature type="compositionally biased region" description="Basic and acidic residues" evidence="17">
    <location>
        <begin position="1605"/>
        <end position="1618"/>
    </location>
</feature>
<feature type="transmembrane region" description="Helical" evidence="18">
    <location>
        <begin position="2081"/>
        <end position="2104"/>
    </location>
</feature>
<evidence type="ECO:0000256" key="14">
    <source>
        <dbReference type="PIRSR" id="PIRSR602077-1"/>
    </source>
</evidence>
<evidence type="ECO:0000256" key="18">
    <source>
        <dbReference type="SAM" id="Phobius"/>
    </source>
</evidence>
<feature type="domain" description="Ion transport" evidence="19">
    <location>
        <begin position="2013"/>
        <end position="2274"/>
    </location>
</feature>
<feature type="region of interest" description="Disordered" evidence="17">
    <location>
        <begin position="1598"/>
        <end position="1618"/>
    </location>
</feature>
<keyword evidence="10" id="KW-0406">Ion transport</keyword>
<feature type="transmembrane region" description="Helical" evidence="18">
    <location>
        <begin position="2044"/>
        <end position="2061"/>
    </location>
</feature>
<feature type="domain" description="Ion transport" evidence="19">
    <location>
        <begin position="195"/>
        <end position="275"/>
    </location>
</feature>
<evidence type="ECO:0000256" key="16">
    <source>
        <dbReference type="RuleBase" id="RU003808"/>
    </source>
</evidence>
<evidence type="ECO:0000256" key="12">
    <source>
        <dbReference type="ARBA" id="ARBA00023180"/>
    </source>
</evidence>
<feature type="transmembrane region" description="Helical" evidence="18">
    <location>
        <begin position="985"/>
        <end position="1008"/>
    </location>
</feature>
<feature type="transmembrane region" description="Helical" evidence="18">
    <location>
        <begin position="1176"/>
        <end position="1201"/>
    </location>
</feature>
<evidence type="ECO:0000256" key="17">
    <source>
        <dbReference type="SAM" id="MobiDB-lite"/>
    </source>
</evidence>
<comment type="similarity">
    <text evidence="16">Belongs to the calcium channel alpha-1 subunit (TC 1.A.1.11) family.</text>
</comment>